<comment type="similarity">
    <text evidence="1">Belongs to the LOB domain-containing protein family.</text>
</comment>
<feature type="domain" description="LOB" evidence="3">
    <location>
        <begin position="42"/>
        <end position="142"/>
    </location>
</feature>
<organism evidence="4 5">
    <name type="scientific">Trapa incisa</name>
    <dbReference type="NCBI Taxonomy" id="236973"/>
    <lineage>
        <taxon>Eukaryota</taxon>
        <taxon>Viridiplantae</taxon>
        <taxon>Streptophyta</taxon>
        <taxon>Embryophyta</taxon>
        <taxon>Tracheophyta</taxon>
        <taxon>Spermatophyta</taxon>
        <taxon>Magnoliopsida</taxon>
        <taxon>eudicotyledons</taxon>
        <taxon>Gunneridae</taxon>
        <taxon>Pentapetalae</taxon>
        <taxon>rosids</taxon>
        <taxon>malvids</taxon>
        <taxon>Myrtales</taxon>
        <taxon>Lythraceae</taxon>
        <taxon>Trapa</taxon>
    </lineage>
</organism>
<dbReference type="EMBL" id="JAXIOK010000023">
    <property type="protein sequence ID" value="KAK4743096.1"/>
    <property type="molecule type" value="Genomic_DNA"/>
</dbReference>
<keyword evidence="2" id="KW-0175">Coiled coil</keyword>
<dbReference type="Proteomes" id="UP001345219">
    <property type="component" value="Chromosome 1"/>
</dbReference>
<protein>
    <recommendedName>
        <fullName evidence="3">LOB domain-containing protein</fullName>
    </recommendedName>
</protein>
<evidence type="ECO:0000256" key="1">
    <source>
        <dbReference type="ARBA" id="ARBA00005474"/>
    </source>
</evidence>
<feature type="coiled-coil region" evidence="2">
    <location>
        <begin position="85"/>
        <end position="112"/>
    </location>
</feature>
<name>A0AAN7GD29_9MYRT</name>
<dbReference type="PANTHER" id="PTHR31301">
    <property type="entry name" value="LOB DOMAIN-CONTAINING PROTEIN 4-RELATED"/>
    <property type="match status" value="1"/>
</dbReference>
<dbReference type="AlphaFoldDB" id="A0AAN7GD29"/>
<reference evidence="4 5" key="1">
    <citation type="journal article" date="2023" name="Hortic Res">
        <title>Pangenome of water caltrop reveals structural variations and asymmetric subgenome divergence after allopolyploidization.</title>
        <authorList>
            <person name="Zhang X."/>
            <person name="Chen Y."/>
            <person name="Wang L."/>
            <person name="Yuan Y."/>
            <person name="Fang M."/>
            <person name="Shi L."/>
            <person name="Lu R."/>
            <person name="Comes H.P."/>
            <person name="Ma Y."/>
            <person name="Chen Y."/>
            <person name="Huang G."/>
            <person name="Zhou Y."/>
            <person name="Zheng Z."/>
            <person name="Qiu Y."/>
        </authorList>
    </citation>
    <scope>NUCLEOTIDE SEQUENCE [LARGE SCALE GENOMIC DNA]</scope>
    <source>
        <tissue evidence="4">Roots</tissue>
    </source>
</reference>
<dbReference type="Pfam" id="PF03195">
    <property type="entry name" value="LOB"/>
    <property type="match status" value="1"/>
</dbReference>
<keyword evidence="5" id="KW-1185">Reference proteome</keyword>
<evidence type="ECO:0000313" key="4">
    <source>
        <dbReference type="EMBL" id="KAK4743096.1"/>
    </source>
</evidence>
<comment type="caution">
    <text evidence="4">The sequence shown here is derived from an EMBL/GenBank/DDBJ whole genome shotgun (WGS) entry which is preliminary data.</text>
</comment>
<sequence>MMGRGSSHLPIATKYPHFLFSRLSPSRSLFPPTHPDSPVIVSPCAACKFLRQRCAEKCVLAPYFPSTDPAKFAIAHRVFSASNTIKFLQTQVSELQAQLAKVQAEMVNMRCRQEDLMAMLCMEMAAKISQPQIFQHLAHDPLNSPDCIHRDIPSFQDIVSFKN</sequence>
<evidence type="ECO:0000259" key="3">
    <source>
        <dbReference type="PROSITE" id="PS50891"/>
    </source>
</evidence>
<evidence type="ECO:0000313" key="5">
    <source>
        <dbReference type="Proteomes" id="UP001345219"/>
    </source>
</evidence>
<accession>A0AAN7GD29</accession>
<evidence type="ECO:0000256" key="2">
    <source>
        <dbReference type="SAM" id="Coils"/>
    </source>
</evidence>
<dbReference type="InterPro" id="IPR004883">
    <property type="entry name" value="LOB"/>
</dbReference>
<proteinExistence type="inferred from homology"/>
<gene>
    <name evidence="4" type="ORF">SAY87_001097</name>
</gene>
<dbReference type="PANTHER" id="PTHR31301:SF122">
    <property type="entry name" value="LOB DOMAIN-CONTAINING PROTEIN 11"/>
    <property type="match status" value="1"/>
</dbReference>
<dbReference type="PROSITE" id="PS50891">
    <property type="entry name" value="LOB"/>
    <property type="match status" value="1"/>
</dbReference>